<accession>A0A9P0AY41</accession>
<gene>
    <name evidence="2" type="ORF">MELIAE_LOCUS3646</name>
</gene>
<protein>
    <recommendedName>
        <fullName evidence="4">Chemosensory protein</fullName>
    </recommendedName>
</protein>
<organism evidence="2 3">
    <name type="scientific">Brassicogethes aeneus</name>
    <name type="common">Rape pollen beetle</name>
    <name type="synonym">Meligethes aeneus</name>
    <dbReference type="NCBI Taxonomy" id="1431903"/>
    <lineage>
        <taxon>Eukaryota</taxon>
        <taxon>Metazoa</taxon>
        <taxon>Ecdysozoa</taxon>
        <taxon>Arthropoda</taxon>
        <taxon>Hexapoda</taxon>
        <taxon>Insecta</taxon>
        <taxon>Pterygota</taxon>
        <taxon>Neoptera</taxon>
        <taxon>Endopterygota</taxon>
        <taxon>Coleoptera</taxon>
        <taxon>Polyphaga</taxon>
        <taxon>Cucujiformia</taxon>
        <taxon>Nitidulidae</taxon>
        <taxon>Meligethinae</taxon>
        <taxon>Brassicogethes</taxon>
    </lineage>
</organism>
<reference evidence="2" key="1">
    <citation type="submission" date="2021-12" db="EMBL/GenBank/DDBJ databases">
        <authorList>
            <person name="King R."/>
        </authorList>
    </citation>
    <scope>NUCLEOTIDE SEQUENCE</scope>
</reference>
<keyword evidence="3" id="KW-1185">Reference proteome</keyword>
<dbReference type="OrthoDB" id="8183954at2759"/>
<feature type="signal peptide" evidence="1">
    <location>
        <begin position="1"/>
        <end position="18"/>
    </location>
</feature>
<dbReference type="PANTHER" id="PTHR11257">
    <property type="entry name" value="CHEMOSENSORY PROTEIN-RELATED"/>
    <property type="match status" value="1"/>
</dbReference>
<evidence type="ECO:0000313" key="3">
    <source>
        <dbReference type="Proteomes" id="UP001154078"/>
    </source>
</evidence>
<name>A0A9P0AY41_BRAAE</name>
<dbReference type="InterPro" id="IPR005055">
    <property type="entry name" value="A10/PebIII"/>
</dbReference>
<evidence type="ECO:0008006" key="4">
    <source>
        <dbReference type="Google" id="ProtNLM"/>
    </source>
</evidence>
<dbReference type="SUPFAM" id="SSF100910">
    <property type="entry name" value="Chemosensory protein Csp2"/>
    <property type="match status" value="1"/>
</dbReference>
<dbReference type="InterPro" id="IPR036682">
    <property type="entry name" value="OS_D_A10/PebIII_sf"/>
</dbReference>
<feature type="chain" id="PRO_5040218761" description="Chemosensory protein" evidence="1">
    <location>
        <begin position="19"/>
        <end position="127"/>
    </location>
</feature>
<evidence type="ECO:0000313" key="2">
    <source>
        <dbReference type="EMBL" id="CAH0550939.1"/>
    </source>
</evidence>
<sequence>MKYYAFLLLSASVVAVFCDEEFYQIPEKYRNIDITKVLENERLIQTHCNCILEKENSKCNNDGEQLKKYIPEAISNKCKRCTEKQKESAIVVIKHLKANNPEKCFDQLVAKFDPKNEHAKELEELLV</sequence>
<dbReference type="Gene3D" id="1.10.2080.10">
    <property type="entry name" value="Insect odorant-binding protein A10/Ejaculatory bulb-specific protein 3"/>
    <property type="match status" value="1"/>
</dbReference>
<dbReference type="PANTHER" id="PTHR11257:SF13">
    <property type="entry name" value="GEO07322P1"/>
    <property type="match status" value="1"/>
</dbReference>
<dbReference type="Pfam" id="PF03392">
    <property type="entry name" value="OS-D"/>
    <property type="match status" value="1"/>
</dbReference>
<dbReference type="Proteomes" id="UP001154078">
    <property type="component" value="Chromosome 2"/>
</dbReference>
<dbReference type="AlphaFoldDB" id="A0A9P0AY41"/>
<keyword evidence="1" id="KW-0732">Signal</keyword>
<evidence type="ECO:0000256" key="1">
    <source>
        <dbReference type="SAM" id="SignalP"/>
    </source>
</evidence>
<dbReference type="EMBL" id="OV121133">
    <property type="protein sequence ID" value="CAH0550939.1"/>
    <property type="molecule type" value="Genomic_DNA"/>
</dbReference>
<proteinExistence type="predicted"/>